<dbReference type="InterPro" id="IPR051532">
    <property type="entry name" value="Ester_Hydrolysis_Enzymes"/>
</dbReference>
<dbReference type="EMBL" id="CP012600">
    <property type="protein sequence ID" value="ALC80656.1"/>
    <property type="molecule type" value="Genomic_DNA"/>
</dbReference>
<dbReference type="OrthoDB" id="26855at2"/>
<dbReference type="PANTHER" id="PTHR30383:SF27">
    <property type="entry name" value="SPORE GERMINATION LIPASE LIPC"/>
    <property type="match status" value="1"/>
</dbReference>
<feature type="domain" description="SGNH hydrolase-type esterase" evidence="1">
    <location>
        <begin position="7"/>
        <end position="196"/>
    </location>
</feature>
<evidence type="ECO:0000313" key="3">
    <source>
        <dbReference type="Proteomes" id="UP000067625"/>
    </source>
</evidence>
<dbReference type="Proteomes" id="UP000067625">
    <property type="component" value="Chromosome"/>
</dbReference>
<dbReference type="InterPro" id="IPR036514">
    <property type="entry name" value="SGNH_hydro_sf"/>
</dbReference>
<protein>
    <recommendedName>
        <fullName evidence="1">SGNH hydrolase-type esterase domain-containing protein</fullName>
    </recommendedName>
</protein>
<keyword evidence="3" id="KW-1185">Reference proteome</keyword>
<organism evidence="2 3">
    <name type="scientific">Bacillus gobiensis</name>
    <dbReference type="NCBI Taxonomy" id="1441095"/>
    <lineage>
        <taxon>Bacteria</taxon>
        <taxon>Bacillati</taxon>
        <taxon>Bacillota</taxon>
        <taxon>Bacilli</taxon>
        <taxon>Bacillales</taxon>
        <taxon>Bacillaceae</taxon>
        <taxon>Bacillus</taxon>
    </lineage>
</organism>
<name>A0A0M3R919_9BACI</name>
<sequence>MPLYYTALGDSLSVGVGAGLFGTGFVERYEKMIEEDLHIDVYLHVCARSGQTTGEILQMLNQPDHIQRLSKANIITITAGGNDLIDAVLEYYNDPDEQIFLDALATSRNHFRSILERIAELKEGKSDYMIRIANLYNPVPQVPLAKKWISRFNKHLQQLANEPHVKIADLYSAFQNHTDEYVSVDNIHPNQLGYQVIAEEMRKTGYKPLG</sequence>
<dbReference type="SUPFAM" id="SSF52266">
    <property type="entry name" value="SGNH hydrolase"/>
    <property type="match status" value="1"/>
</dbReference>
<dbReference type="InterPro" id="IPR013830">
    <property type="entry name" value="SGNH_hydro"/>
</dbReference>
<dbReference type="Pfam" id="PF13472">
    <property type="entry name" value="Lipase_GDSL_2"/>
    <property type="match status" value="1"/>
</dbReference>
<reference evidence="2 3" key="2">
    <citation type="journal article" date="2016" name="Int. J. Syst. Evol. Microbiol.">
        <title>Bacillus gobiensis sp. nov., isolated from a soil sample.</title>
        <authorList>
            <person name="Liu B."/>
            <person name="Liu G.H."/>
            <person name="Cetin S."/>
            <person name="Schumann P."/>
            <person name="Pan Z.Z."/>
            <person name="Chen Q.Q."/>
        </authorList>
    </citation>
    <scope>NUCLEOTIDE SEQUENCE [LARGE SCALE GENOMIC DNA]</scope>
    <source>
        <strain evidence="2 3">FJAT-4402</strain>
    </source>
</reference>
<dbReference type="PANTHER" id="PTHR30383">
    <property type="entry name" value="THIOESTERASE 1/PROTEASE 1/LYSOPHOSPHOLIPASE L1"/>
    <property type="match status" value="1"/>
</dbReference>
<evidence type="ECO:0000313" key="2">
    <source>
        <dbReference type="EMBL" id="ALC80656.1"/>
    </source>
</evidence>
<accession>A0A0M3R919</accession>
<dbReference type="GO" id="GO:0004622">
    <property type="term" value="F:phosphatidylcholine lysophospholipase activity"/>
    <property type="evidence" value="ECO:0007669"/>
    <property type="project" value="TreeGrafter"/>
</dbReference>
<dbReference type="PATRIC" id="fig|1441095.3.peg.642"/>
<reference evidence="3" key="1">
    <citation type="submission" date="2015-08" db="EMBL/GenBank/DDBJ databases">
        <title>Genome sequencing project for genomic taxonomy and phylogenomics of Bacillus-like bacteria.</title>
        <authorList>
            <person name="Liu B."/>
            <person name="Wang J."/>
            <person name="Zhu Y."/>
            <person name="Liu G."/>
            <person name="Chen Q."/>
            <person name="Chen Z."/>
            <person name="Lan J."/>
            <person name="Che J."/>
            <person name="Ge C."/>
            <person name="Shi H."/>
            <person name="Pan Z."/>
            <person name="Liu X."/>
        </authorList>
    </citation>
    <scope>NUCLEOTIDE SEQUENCE [LARGE SCALE GENOMIC DNA]</scope>
    <source>
        <strain evidence="3">FJAT-4402</strain>
    </source>
</reference>
<dbReference type="STRING" id="1441095.AM592_02935"/>
<proteinExistence type="predicted"/>
<gene>
    <name evidence="2" type="ORF">AM592_02935</name>
</gene>
<dbReference type="Gene3D" id="3.40.50.1110">
    <property type="entry name" value="SGNH hydrolase"/>
    <property type="match status" value="1"/>
</dbReference>
<dbReference type="RefSeq" id="WP_053602396.1">
    <property type="nucleotide sequence ID" value="NZ_CP012600.1"/>
</dbReference>
<dbReference type="AlphaFoldDB" id="A0A0M3R919"/>
<evidence type="ECO:0000259" key="1">
    <source>
        <dbReference type="Pfam" id="PF13472"/>
    </source>
</evidence>